<organism evidence="1 2">
    <name type="scientific">Xylella fastidiosa (strain 9a5c)</name>
    <dbReference type="NCBI Taxonomy" id="160492"/>
    <lineage>
        <taxon>Bacteria</taxon>
        <taxon>Pseudomonadati</taxon>
        <taxon>Pseudomonadota</taxon>
        <taxon>Gammaproteobacteria</taxon>
        <taxon>Lysobacterales</taxon>
        <taxon>Lysobacteraceae</taxon>
        <taxon>Xylella</taxon>
    </lineage>
</organism>
<sequence length="36" mass="4012">MFTVLLASEAECEAVLGCLVRWPHQQRALIVLDVAE</sequence>
<proteinExistence type="predicted"/>
<dbReference type="PIR" id="H82703">
    <property type="entry name" value="H82703"/>
</dbReference>
<dbReference type="Proteomes" id="UP000000812">
    <property type="component" value="Chromosome"/>
</dbReference>
<dbReference type="AlphaFoldDB" id="Q9PDW3"/>
<dbReference type="KEGG" id="xfa:XF_1266"/>
<evidence type="ECO:0000313" key="2">
    <source>
        <dbReference type="Proteomes" id="UP000000812"/>
    </source>
</evidence>
<dbReference type="HOGENOM" id="CLU_3359276_0_0_6"/>
<gene>
    <name evidence="1" type="ordered locus">XF_1266</name>
</gene>
<evidence type="ECO:0000313" key="1">
    <source>
        <dbReference type="EMBL" id="AAF84075.1"/>
    </source>
</evidence>
<accession>Q9PDW3</accession>
<reference evidence="1 2" key="1">
    <citation type="journal article" date="2000" name="Nature">
        <title>The genome sequence of the plant pathogen Xylella fastidiosa.</title>
        <authorList>
            <person name="Simpson A.J."/>
            <person name="Reinach F.C."/>
            <person name="Arruda P."/>
            <person name="Abreu F.A."/>
            <person name="Acencio M."/>
            <person name="Alvarenga R."/>
            <person name="Alves L.M."/>
            <person name="Araya J.E."/>
            <person name="Baia G.S."/>
            <person name="Baptista C.S."/>
            <person name="Barros M.H."/>
            <person name="Bonaccorsi E.D."/>
            <person name="Bordin S."/>
            <person name="Bove J.M."/>
            <person name="Briones M.R."/>
            <person name="Bueno M.R."/>
            <person name="Camargo A.A."/>
            <person name="Camargo L.E."/>
            <person name="Carraro D.M."/>
            <person name="Carrer H."/>
            <person name="Colauto N.B."/>
            <person name="Colombo C."/>
            <person name="Costa F.F."/>
            <person name="Costa M.C."/>
            <person name="Costa-Neto C.M."/>
            <person name="Coutinho L.L."/>
            <person name="Cristofani M."/>
            <person name="Dias-Neto E."/>
            <person name="Docena C."/>
            <person name="El-Dorry H."/>
            <person name="Facincani A.P."/>
            <person name="Ferreira A.J."/>
            <person name="Ferreira V.C."/>
            <person name="Ferro J.A."/>
            <person name="Fraga J.S."/>
            <person name="Franca S.C."/>
            <person name="Franco M.C."/>
            <person name="Frohme M."/>
            <person name="Furlan L.R."/>
            <person name="Garnier M."/>
            <person name="Goldman G.H."/>
            <person name="Goldman M.H."/>
            <person name="Gomes S.L."/>
            <person name="Gruber A."/>
            <person name="Ho P.L."/>
            <person name="Hoheisel J.D."/>
            <person name="Junqueira M.L."/>
            <person name="Kemper E.L."/>
            <person name="Kitajima J.P."/>
            <person name="Krieger J.E."/>
            <person name="Kuramae E.E."/>
            <person name="Laigret F."/>
            <person name="Lambais M.R."/>
            <person name="Leite L.C."/>
            <person name="Lemos E.G."/>
            <person name="Lemos M.V."/>
            <person name="Lopes S.A."/>
            <person name="Lopes C.R."/>
            <person name="Machado J.A."/>
            <person name="Machado M.A."/>
            <person name="Madeira A.M."/>
            <person name="Madeira H.M."/>
            <person name="Marino C.L."/>
            <person name="Marques M.V."/>
            <person name="Martins E.A."/>
            <person name="Martins E.M."/>
            <person name="Matsukuma A.Y."/>
            <person name="Menck C.F."/>
            <person name="Miracca E.C."/>
            <person name="Miyaki C.Y."/>
            <person name="Monteriro-Vitorello C.B."/>
            <person name="Moon D.H."/>
            <person name="Nagai M.A."/>
            <person name="Nascimento A.L."/>
            <person name="Netto L.E."/>
            <person name="Nhani A.Jr."/>
            <person name="Nobrega F.G."/>
            <person name="Nunes L.R."/>
            <person name="Oliveira M.A."/>
            <person name="de Oliveira M.C."/>
            <person name="de Oliveira R.C."/>
            <person name="Palmieri D.A."/>
            <person name="Paris A."/>
            <person name="Peixoto B.R."/>
            <person name="Pereira G.A."/>
            <person name="Pereira H.A.Jr."/>
            <person name="Pesquero J.B."/>
            <person name="Quaggio R.B."/>
            <person name="Roberto P.G."/>
            <person name="Rodrigues V."/>
            <person name="de M Rosa A.J."/>
            <person name="de Rosa V.E.Jr."/>
            <person name="de Sa R.G."/>
            <person name="Santelli R.V."/>
            <person name="Sawasaki H.E."/>
            <person name="da Silva A.C."/>
            <person name="da Silva A.M."/>
            <person name="da Silva F.R."/>
            <person name="da Silva W.A.Jr."/>
            <person name="da Silveira J.F."/>
            <person name="Silvestri M.L."/>
            <person name="Siqueira W.J."/>
            <person name="de Souza A.A."/>
            <person name="de Souza A.P."/>
            <person name="Terenzi M.F."/>
            <person name="Truffi D."/>
            <person name="Tsai S.M."/>
            <person name="Tsuhako M.H."/>
            <person name="Vallada H."/>
            <person name="Van Sluys M.A."/>
            <person name="Verjovski-Almeida S."/>
            <person name="Vettore A.L."/>
            <person name="Zago M.A."/>
            <person name="Zatz M."/>
            <person name="Meidanis J."/>
            <person name="Setubal J.C."/>
        </authorList>
    </citation>
    <scope>NUCLEOTIDE SEQUENCE [LARGE SCALE GENOMIC DNA]</scope>
    <source>
        <strain evidence="1 2">9a5c</strain>
    </source>
</reference>
<name>Q9PDW3_XYLFA</name>
<protein>
    <submittedName>
        <fullName evidence="1">Uncharacterized protein</fullName>
    </submittedName>
</protein>
<dbReference type="EMBL" id="AE003849">
    <property type="protein sequence ID" value="AAF84075.1"/>
    <property type="molecule type" value="Genomic_DNA"/>
</dbReference>